<organism evidence="1 2">
    <name type="scientific">Brassica cretica</name>
    <name type="common">Mustard</name>
    <dbReference type="NCBI Taxonomy" id="69181"/>
    <lineage>
        <taxon>Eukaryota</taxon>
        <taxon>Viridiplantae</taxon>
        <taxon>Streptophyta</taxon>
        <taxon>Embryophyta</taxon>
        <taxon>Tracheophyta</taxon>
        <taxon>Spermatophyta</taxon>
        <taxon>Magnoliopsida</taxon>
        <taxon>eudicotyledons</taxon>
        <taxon>Gunneridae</taxon>
        <taxon>Pentapetalae</taxon>
        <taxon>rosids</taxon>
        <taxon>malvids</taxon>
        <taxon>Brassicales</taxon>
        <taxon>Brassicaceae</taxon>
        <taxon>Brassiceae</taxon>
        <taxon>Brassica</taxon>
    </lineage>
</organism>
<name>A0A8S9G214_BRACR</name>
<evidence type="ECO:0000313" key="1">
    <source>
        <dbReference type="EMBL" id="KAF2540245.1"/>
    </source>
</evidence>
<evidence type="ECO:0000313" key="2">
    <source>
        <dbReference type="Proteomes" id="UP000712281"/>
    </source>
</evidence>
<comment type="caution">
    <text evidence="1">The sequence shown here is derived from an EMBL/GenBank/DDBJ whole genome shotgun (WGS) entry which is preliminary data.</text>
</comment>
<reference evidence="1" key="1">
    <citation type="submission" date="2019-12" db="EMBL/GenBank/DDBJ databases">
        <title>Genome sequencing and annotation of Brassica cretica.</title>
        <authorList>
            <person name="Studholme D.J."/>
            <person name="Sarris P.F."/>
        </authorList>
    </citation>
    <scope>NUCLEOTIDE SEQUENCE</scope>
    <source>
        <strain evidence="1">PFS-001/15</strain>
        <tissue evidence="1">Leaf</tissue>
    </source>
</reference>
<proteinExistence type="predicted"/>
<dbReference type="Proteomes" id="UP000712281">
    <property type="component" value="Unassembled WGS sequence"/>
</dbReference>
<dbReference type="AlphaFoldDB" id="A0A8S9G214"/>
<accession>A0A8S9G214</accession>
<gene>
    <name evidence="1" type="ORF">F2Q68_00029699</name>
</gene>
<dbReference type="EMBL" id="QGKW02002005">
    <property type="protein sequence ID" value="KAF2540245.1"/>
    <property type="molecule type" value="Genomic_DNA"/>
</dbReference>
<sequence length="64" mass="7101">MTEDVLLDLIKRVTRVTRNQGDKLELEELTGEVDRVDVSSGSPFEPYTFGRLGSSTKCTLGPSR</sequence>
<protein>
    <submittedName>
        <fullName evidence="1">Uncharacterized protein</fullName>
    </submittedName>
</protein>